<evidence type="ECO:0000256" key="1">
    <source>
        <dbReference type="ARBA" id="ARBA00022563"/>
    </source>
</evidence>
<dbReference type="Proteomes" id="UP000698924">
    <property type="component" value="Unassembled WGS sequence"/>
</dbReference>
<dbReference type="EC" id="3.5.1.10" evidence="3 4"/>
<comment type="caution">
    <text evidence="6">The sequence shown here is derived from an EMBL/GenBank/DDBJ whole genome shotgun (WGS) entry which is preliminary data.</text>
</comment>
<dbReference type="PANTHER" id="PTHR42706">
    <property type="entry name" value="FORMYLTETRAHYDROFOLATE DEFORMYLASE"/>
    <property type="match status" value="1"/>
</dbReference>
<dbReference type="HAMAP" id="MF_01927">
    <property type="entry name" value="PurU"/>
    <property type="match status" value="1"/>
</dbReference>
<dbReference type="CDD" id="cd08648">
    <property type="entry name" value="FMT_core_Formyl-FH4-Hydrolase_C"/>
    <property type="match status" value="1"/>
</dbReference>
<dbReference type="GO" id="GO:0008864">
    <property type="term" value="F:formyltetrahydrofolate deformylase activity"/>
    <property type="evidence" value="ECO:0007669"/>
    <property type="project" value="UniProtKB-UniRule"/>
</dbReference>
<dbReference type="GO" id="GO:0006189">
    <property type="term" value="P:'de novo' IMP biosynthetic process"/>
    <property type="evidence" value="ECO:0007669"/>
    <property type="project" value="UniProtKB-UniRule"/>
</dbReference>
<dbReference type="InterPro" id="IPR044074">
    <property type="entry name" value="PurU_ACT"/>
</dbReference>
<keyword evidence="2 3" id="KW-0378">Hydrolase</keyword>
<comment type="similarity">
    <text evidence="3">Belongs to the PurU family.</text>
</comment>
<comment type="catalytic activity">
    <reaction evidence="3">
        <text>(6R)-10-formyltetrahydrofolate + H2O = (6S)-5,6,7,8-tetrahydrofolate + formate + H(+)</text>
        <dbReference type="Rhea" id="RHEA:19833"/>
        <dbReference type="ChEBI" id="CHEBI:15377"/>
        <dbReference type="ChEBI" id="CHEBI:15378"/>
        <dbReference type="ChEBI" id="CHEBI:15740"/>
        <dbReference type="ChEBI" id="CHEBI:57453"/>
        <dbReference type="ChEBI" id="CHEBI:195366"/>
        <dbReference type="EC" id="3.5.1.10"/>
    </reaction>
</comment>
<name>A0AA40ZUU0_9BACT</name>
<dbReference type="PRINTS" id="PR01575">
    <property type="entry name" value="FFH4HYDRLASE"/>
</dbReference>
<evidence type="ECO:0000256" key="2">
    <source>
        <dbReference type="ARBA" id="ARBA00022801"/>
    </source>
</evidence>
<dbReference type="GO" id="GO:0006730">
    <property type="term" value="P:one-carbon metabolic process"/>
    <property type="evidence" value="ECO:0007669"/>
    <property type="project" value="UniProtKB-KW"/>
</dbReference>
<keyword evidence="3" id="KW-0658">Purine biosynthesis</keyword>
<feature type="active site" evidence="3">
    <location>
        <position position="228"/>
    </location>
</feature>
<dbReference type="InterPro" id="IPR002912">
    <property type="entry name" value="ACT_dom"/>
</dbReference>
<comment type="function">
    <text evidence="3">Catalyzes the hydrolysis of 10-formyltetrahydrofolate (formyl-FH4) to formate and tetrahydrofolate (FH4).</text>
</comment>
<dbReference type="InterPro" id="IPR045865">
    <property type="entry name" value="ACT-like_dom_sf"/>
</dbReference>
<dbReference type="AlphaFoldDB" id="A0AA40ZUU0"/>
<dbReference type="NCBIfam" id="TIGR00655">
    <property type="entry name" value="PurU"/>
    <property type="match status" value="1"/>
</dbReference>
<dbReference type="CDD" id="cd04875">
    <property type="entry name" value="ACT_F4HF-DF"/>
    <property type="match status" value="1"/>
</dbReference>
<sequence>MKTAKLLLYCPDKPGILAEVTDFITVNKGNIIYLDQHVDHVENIFFMRIEWELQDFLIPQEKIEDYFATLYAQKYAMSFRLYFSDTKPRMAIFVSKMSHCLFDMLARYTAGEWNVDIPLIVSNHPDLQHVAERFGIPFYLFPITKENKAEQERLEMDLLAKYNITFIVLARYMQVISEQMIDAYPNRIINIHHSFLPAFVGAKPYHAAFERGVKIIGATSHYVTTELDAGPIIEQDIVRITHKDTVQDLINKGKDLEKIVLSRAVQKHIERKVLVYKNKTVIFN</sequence>
<keyword evidence="1 3" id="KW-0554">One-carbon metabolism</keyword>
<evidence type="ECO:0000313" key="7">
    <source>
        <dbReference type="Proteomes" id="UP000698924"/>
    </source>
</evidence>
<dbReference type="SUPFAM" id="SSF55021">
    <property type="entry name" value="ACT-like"/>
    <property type="match status" value="1"/>
</dbReference>
<protein>
    <recommendedName>
        <fullName evidence="3 4">Formyltetrahydrofolate deformylase</fullName>
        <ecNumber evidence="3 4">3.5.1.10</ecNumber>
    </recommendedName>
    <alternativeName>
        <fullName evidence="3">Formyl-FH(4) hydrolase</fullName>
    </alternativeName>
</protein>
<dbReference type="InterPro" id="IPR036477">
    <property type="entry name" value="Formyl_transf_N_sf"/>
</dbReference>
<evidence type="ECO:0000259" key="5">
    <source>
        <dbReference type="PROSITE" id="PS51671"/>
    </source>
</evidence>
<dbReference type="NCBIfam" id="NF004684">
    <property type="entry name" value="PRK06027.1"/>
    <property type="match status" value="1"/>
</dbReference>
<dbReference type="InterPro" id="IPR041729">
    <property type="entry name" value="Formyl-FH4-Hydrolase_C"/>
</dbReference>
<evidence type="ECO:0000313" key="6">
    <source>
        <dbReference type="EMBL" id="MBM6858237.1"/>
    </source>
</evidence>
<dbReference type="PANTHER" id="PTHR42706:SF1">
    <property type="entry name" value="FORMYLTETRAHYDROFOLATE DEFORMYLASE 2, MITOCHONDRIAL"/>
    <property type="match status" value="1"/>
</dbReference>
<evidence type="ECO:0000256" key="3">
    <source>
        <dbReference type="HAMAP-Rule" id="MF_01927"/>
    </source>
</evidence>
<dbReference type="SUPFAM" id="SSF53328">
    <property type="entry name" value="Formyltransferase"/>
    <property type="match status" value="1"/>
</dbReference>
<organism evidence="6 7">
    <name type="scientific">Caecibacteroides pullorum</name>
    <dbReference type="NCBI Taxonomy" id="2725562"/>
    <lineage>
        <taxon>Bacteria</taxon>
        <taxon>Pseudomonadati</taxon>
        <taxon>Bacteroidota</taxon>
        <taxon>Bacteroidia</taxon>
        <taxon>Bacteroidales</taxon>
        <taxon>Bacteroidaceae</taxon>
        <taxon>Caecibacteroides</taxon>
    </lineage>
</organism>
<reference evidence="6 7" key="1">
    <citation type="journal article" date="2021" name="Sci. Rep.">
        <title>The distribution of antibiotic resistance genes in chicken gut microbiota commensals.</title>
        <authorList>
            <person name="Juricova H."/>
            <person name="Matiasovicova J."/>
            <person name="Kubasova T."/>
            <person name="Cejkova D."/>
            <person name="Rychlik I."/>
        </authorList>
    </citation>
    <scope>NUCLEOTIDE SEQUENCE [LARGE SCALE GENOMIC DNA]</scope>
    <source>
        <strain evidence="6 7">An421</strain>
    </source>
</reference>
<gene>
    <name evidence="3 6" type="primary">purU</name>
    <name evidence="6" type="ORF">H6D15_11605</name>
</gene>
<dbReference type="Pfam" id="PF00551">
    <property type="entry name" value="Formyl_trans_N"/>
    <property type="match status" value="1"/>
</dbReference>
<dbReference type="PIRSF" id="PIRSF036480">
    <property type="entry name" value="FormyFH4_hydr"/>
    <property type="match status" value="1"/>
</dbReference>
<proteinExistence type="inferred from homology"/>
<dbReference type="EMBL" id="JACJMO010000020">
    <property type="protein sequence ID" value="MBM6858237.1"/>
    <property type="molecule type" value="Genomic_DNA"/>
</dbReference>
<dbReference type="Gene3D" id="3.30.70.260">
    <property type="match status" value="1"/>
</dbReference>
<accession>A0AA40ZUU0</accession>
<dbReference type="InterPro" id="IPR004810">
    <property type="entry name" value="PurU"/>
</dbReference>
<comment type="pathway">
    <text evidence="3">Purine metabolism; IMP biosynthesis via de novo pathway; formate from 10-formyl-5,6,7,8-tetrahydrofolate: step 1/1.</text>
</comment>
<dbReference type="RefSeq" id="WP_075318960.1">
    <property type="nucleotide sequence ID" value="NZ_JAAZTS010000020.1"/>
</dbReference>
<keyword evidence="7" id="KW-1185">Reference proteome</keyword>
<dbReference type="Gene3D" id="3.40.50.170">
    <property type="entry name" value="Formyl transferase, N-terminal domain"/>
    <property type="match status" value="1"/>
</dbReference>
<evidence type="ECO:0000256" key="4">
    <source>
        <dbReference type="NCBIfam" id="TIGR00655"/>
    </source>
</evidence>
<dbReference type="PROSITE" id="PS51671">
    <property type="entry name" value="ACT"/>
    <property type="match status" value="1"/>
</dbReference>
<feature type="domain" description="ACT" evidence="5">
    <location>
        <begin position="5"/>
        <end position="87"/>
    </location>
</feature>
<dbReference type="InterPro" id="IPR002376">
    <property type="entry name" value="Formyl_transf_N"/>
</dbReference>